<protein>
    <recommendedName>
        <fullName evidence="9">ADF-H domain-containing protein</fullName>
    </recommendedName>
</protein>
<dbReference type="VEuPathDB" id="CryptoDB:Vbra_9412"/>
<dbReference type="SUPFAM" id="SSF55753">
    <property type="entry name" value="Actin depolymerizing proteins"/>
    <property type="match status" value="2"/>
</dbReference>
<gene>
    <name evidence="10" type="ORF">Vbra_9412</name>
</gene>
<evidence type="ECO:0000256" key="3">
    <source>
        <dbReference type="ARBA" id="ARBA00022490"/>
    </source>
</evidence>
<evidence type="ECO:0000256" key="1">
    <source>
        <dbReference type="ARBA" id="ARBA00004245"/>
    </source>
</evidence>
<dbReference type="PhylomeDB" id="A0A0G4FRD1"/>
<keyword evidence="3" id="KW-0963">Cytoplasm</keyword>
<dbReference type="GO" id="GO:0030042">
    <property type="term" value="P:actin filament depolymerization"/>
    <property type="evidence" value="ECO:0007669"/>
    <property type="project" value="TreeGrafter"/>
</dbReference>
<keyword evidence="11" id="KW-1185">Reference proteome</keyword>
<sequence length="415" mass="43868">MYAQTFELSDALKAAIDRWKDARSDAHVLKIVFKAEVLVEAPAPQKADSSVPASSLSGVEATFQSLQPLVQEKEACILLVKLATLSNTPERVLVAWVPEGVSAKEKVMYATGRAILGRYLGTGTATGKQAVLEEFFCSTKSELSYEGYRSSRKGGSGRPASAQEAASADSRVDRKVERSEDASRPKHAVMPSIPITPKESLKDHLKNFKNGRENCLQISVDDKSSTVDANPSPYQGASILSANLESSKARYYLLRGRDRVVLILSCPDGASPTQKLFYAACKNRIVDIVREAGIHIWKSLDVRSPNDLKEDTLWDDGGPAAGTIAAASLIFNKPSPPGTIKSADPMNPSLGGLAVPSSGGAGAARHSSRISTIAQSGLGRAAAVLGGLGEGVQSTAKSKKNAAAIVAEASGEITF</sequence>
<reference evidence="10 11" key="1">
    <citation type="submission" date="2014-11" db="EMBL/GenBank/DDBJ databases">
        <authorList>
            <person name="Zhu J."/>
            <person name="Qi W."/>
            <person name="Song R."/>
        </authorList>
    </citation>
    <scope>NUCLEOTIDE SEQUENCE [LARGE SCALE GENOMIC DNA]</scope>
</reference>
<feature type="region of interest" description="Disordered" evidence="8">
    <location>
        <begin position="147"/>
        <end position="196"/>
    </location>
</feature>
<feature type="compositionally biased region" description="Basic and acidic residues" evidence="8">
    <location>
        <begin position="170"/>
        <end position="184"/>
    </location>
</feature>
<dbReference type="EMBL" id="CDMY01000479">
    <property type="protein sequence ID" value="CEM16612.1"/>
    <property type="molecule type" value="Genomic_DNA"/>
</dbReference>
<evidence type="ECO:0000256" key="8">
    <source>
        <dbReference type="SAM" id="MobiDB-lite"/>
    </source>
</evidence>
<evidence type="ECO:0000256" key="7">
    <source>
        <dbReference type="ARBA" id="ARBA00038532"/>
    </source>
</evidence>
<dbReference type="PROSITE" id="PS51263">
    <property type="entry name" value="ADF_H"/>
    <property type="match status" value="2"/>
</dbReference>
<dbReference type="GO" id="GO:0005884">
    <property type="term" value="C:actin filament"/>
    <property type="evidence" value="ECO:0007669"/>
    <property type="project" value="TreeGrafter"/>
</dbReference>
<proteinExistence type="inferred from homology"/>
<dbReference type="GO" id="GO:0003785">
    <property type="term" value="F:actin monomer binding"/>
    <property type="evidence" value="ECO:0007669"/>
    <property type="project" value="TreeGrafter"/>
</dbReference>
<comment type="subcellular location">
    <subcellularLocation>
        <location evidence="1">Cytoplasm</location>
        <location evidence="1">Cytoskeleton</location>
    </subcellularLocation>
</comment>
<organism evidence="10 11">
    <name type="scientific">Vitrella brassicaformis (strain CCMP3155)</name>
    <dbReference type="NCBI Taxonomy" id="1169540"/>
    <lineage>
        <taxon>Eukaryota</taxon>
        <taxon>Sar</taxon>
        <taxon>Alveolata</taxon>
        <taxon>Colpodellida</taxon>
        <taxon>Vitrellaceae</taxon>
        <taxon>Vitrella</taxon>
    </lineage>
</organism>
<dbReference type="InterPro" id="IPR029006">
    <property type="entry name" value="ADF-H/Gelsolin-like_dom_sf"/>
</dbReference>
<feature type="domain" description="ADF-H" evidence="9">
    <location>
        <begin position="192"/>
        <end position="318"/>
    </location>
</feature>
<dbReference type="OrthoDB" id="10006997at2759"/>
<evidence type="ECO:0000256" key="4">
    <source>
        <dbReference type="ARBA" id="ARBA00022737"/>
    </source>
</evidence>
<dbReference type="InterPro" id="IPR028458">
    <property type="entry name" value="Twinfilin"/>
</dbReference>
<comment type="subunit">
    <text evidence="7">Interacts with G-actin; ADP-actin form.</text>
</comment>
<dbReference type="GO" id="GO:0051015">
    <property type="term" value="F:actin filament binding"/>
    <property type="evidence" value="ECO:0007669"/>
    <property type="project" value="TreeGrafter"/>
</dbReference>
<evidence type="ECO:0000313" key="10">
    <source>
        <dbReference type="EMBL" id="CEM16612.1"/>
    </source>
</evidence>
<feature type="domain" description="ADF-H" evidence="9">
    <location>
        <begin position="3"/>
        <end position="153"/>
    </location>
</feature>
<dbReference type="Proteomes" id="UP000041254">
    <property type="component" value="Unassembled WGS sequence"/>
</dbReference>
<keyword evidence="4" id="KW-0677">Repeat</keyword>
<dbReference type="InterPro" id="IPR002108">
    <property type="entry name" value="ADF-H"/>
</dbReference>
<dbReference type="InParanoid" id="A0A0G4FRD1"/>
<evidence type="ECO:0000256" key="6">
    <source>
        <dbReference type="ARBA" id="ARBA00023212"/>
    </source>
</evidence>
<comment type="similarity">
    <text evidence="2">Belongs to the actin-binding proteins ADF family. Twinfilin subfamily.</text>
</comment>
<dbReference type="AlphaFoldDB" id="A0A0G4FRD1"/>
<dbReference type="GO" id="GO:0051016">
    <property type="term" value="P:barbed-end actin filament capping"/>
    <property type="evidence" value="ECO:0007669"/>
    <property type="project" value="TreeGrafter"/>
</dbReference>
<evidence type="ECO:0000313" key="11">
    <source>
        <dbReference type="Proteomes" id="UP000041254"/>
    </source>
</evidence>
<dbReference type="Pfam" id="PF00241">
    <property type="entry name" value="Cofilin_ADF"/>
    <property type="match status" value="2"/>
</dbReference>
<dbReference type="Gene3D" id="3.40.20.10">
    <property type="entry name" value="Severin"/>
    <property type="match status" value="2"/>
</dbReference>
<evidence type="ECO:0000259" key="9">
    <source>
        <dbReference type="PROSITE" id="PS51263"/>
    </source>
</evidence>
<name>A0A0G4FRD1_VITBC</name>
<keyword evidence="5" id="KW-0009">Actin-binding</keyword>
<keyword evidence="6" id="KW-0206">Cytoskeleton</keyword>
<dbReference type="PANTHER" id="PTHR13759:SF1">
    <property type="entry name" value="TWINFILIN"/>
    <property type="match status" value="1"/>
</dbReference>
<dbReference type="STRING" id="1169540.A0A0G4FRD1"/>
<accession>A0A0G4FRD1</accession>
<dbReference type="GO" id="GO:0005737">
    <property type="term" value="C:cytoplasm"/>
    <property type="evidence" value="ECO:0007669"/>
    <property type="project" value="TreeGrafter"/>
</dbReference>
<dbReference type="PANTHER" id="PTHR13759">
    <property type="entry name" value="TWINFILIN"/>
    <property type="match status" value="1"/>
</dbReference>
<evidence type="ECO:0000256" key="5">
    <source>
        <dbReference type="ARBA" id="ARBA00023203"/>
    </source>
</evidence>
<evidence type="ECO:0000256" key="2">
    <source>
        <dbReference type="ARBA" id="ARBA00009557"/>
    </source>
</evidence>